<dbReference type="GeneID" id="102806812"/>
<sequence>MATTMAEINVTKKDIQKSMLAYTDRAREISHQRLLSSVRSPTLVNDDAFQYSFKVANLNRVSRSEEIPSESPDPDVRIEPLYRSASTCTLRTDLPDSRTHPEIWRKPFLPAIDQKSSQSFSMSELFNSMTSVSNSIRRQRNRGGSRIEIVDILPYPDFDVDSQYSTPRVVKPMSLQNSPMLNFGKKRNFYSKKNTKRPPTPPRISHKQLRKRRAKKKKRKGASGKDDAKKFPIKKQFLWSELMEQELKSYIPERQPGSNLKPMYKRTPEGDIYIPEWPIEIGLEKLVTRNMESPAEKQLSGAYADEIKALMERNARKKIEREAAAAKKKAKKKVKFVLPKGYVSNRDSDSSSEGSDEEYDLDEEISQEISSKTKDSGSNESPPSNEESLLTGIRDGESGSDGSRSNGAENGNPSPRSSDTPNKDGRTFTPSSIVVELKSVEPVELPISANSRLSSKNELDMT</sequence>
<feature type="region of interest" description="Disordered" evidence="1">
    <location>
        <begin position="181"/>
        <end position="227"/>
    </location>
</feature>
<feature type="compositionally biased region" description="Low complexity" evidence="1">
    <location>
        <begin position="378"/>
        <end position="388"/>
    </location>
</feature>
<name>A0ABM0M136_SACKO</name>
<evidence type="ECO:0000313" key="3">
    <source>
        <dbReference type="RefSeq" id="XP_006813727.1"/>
    </source>
</evidence>
<dbReference type="Proteomes" id="UP000694865">
    <property type="component" value="Unplaced"/>
</dbReference>
<feature type="compositionally biased region" description="Polar residues" evidence="1">
    <location>
        <begin position="406"/>
        <end position="420"/>
    </location>
</feature>
<evidence type="ECO:0000256" key="1">
    <source>
        <dbReference type="SAM" id="MobiDB-lite"/>
    </source>
</evidence>
<feature type="compositionally biased region" description="Acidic residues" evidence="1">
    <location>
        <begin position="354"/>
        <end position="366"/>
    </location>
</feature>
<feature type="compositionally biased region" description="Basic residues" evidence="1">
    <location>
        <begin position="184"/>
        <end position="196"/>
    </location>
</feature>
<reference evidence="3" key="1">
    <citation type="submission" date="2025-08" db="UniProtKB">
        <authorList>
            <consortium name="RefSeq"/>
        </authorList>
    </citation>
    <scope>IDENTIFICATION</scope>
    <source>
        <tissue evidence="3">Testes</tissue>
    </source>
</reference>
<evidence type="ECO:0000313" key="2">
    <source>
        <dbReference type="Proteomes" id="UP000694865"/>
    </source>
</evidence>
<organism evidence="2 3">
    <name type="scientific">Saccoglossus kowalevskii</name>
    <name type="common">Acorn worm</name>
    <dbReference type="NCBI Taxonomy" id="10224"/>
    <lineage>
        <taxon>Eukaryota</taxon>
        <taxon>Metazoa</taxon>
        <taxon>Hemichordata</taxon>
        <taxon>Enteropneusta</taxon>
        <taxon>Harrimaniidae</taxon>
        <taxon>Saccoglossus</taxon>
    </lineage>
</organism>
<accession>A0ABM0M136</accession>
<proteinExistence type="predicted"/>
<protein>
    <submittedName>
        <fullName evidence="3">Protein gar2-like</fullName>
    </submittedName>
</protein>
<feature type="compositionally biased region" description="Basic residues" evidence="1">
    <location>
        <begin position="204"/>
        <end position="222"/>
    </location>
</feature>
<dbReference type="RefSeq" id="XP_006813727.1">
    <property type="nucleotide sequence ID" value="XM_006813664.1"/>
</dbReference>
<gene>
    <name evidence="3" type="primary">LOC102806812</name>
</gene>
<feature type="region of interest" description="Disordered" evidence="1">
    <location>
        <begin position="342"/>
        <end position="462"/>
    </location>
</feature>
<keyword evidence="2" id="KW-1185">Reference proteome</keyword>